<feature type="domain" description="Restriction endonuclease type IV Mrr" evidence="1">
    <location>
        <begin position="188"/>
        <end position="270"/>
    </location>
</feature>
<keyword evidence="3" id="KW-1185">Reference proteome</keyword>
<protein>
    <recommendedName>
        <fullName evidence="1">Restriction endonuclease type IV Mrr domain-containing protein</fullName>
    </recommendedName>
</protein>
<proteinExistence type="predicted"/>
<comment type="caution">
    <text evidence="2">The sequence shown here is derived from an EMBL/GenBank/DDBJ whole genome shotgun (WGS) entry which is preliminary data.</text>
</comment>
<dbReference type="InterPro" id="IPR007560">
    <property type="entry name" value="Restrct_endonuc_IV_Mrr"/>
</dbReference>
<dbReference type="Pfam" id="PF04471">
    <property type="entry name" value="Mrr_cat"/>
    <property type="match status" value="1"/>
</dbReference>
<accession>A0ABQ6QR81</accession>
<dbReference type="Proteomes" id="UP001342631">
    <property type="component" value="Unassembled WGS sequence"/>
</dbReference>
<name>A0ABQ6QR81_9BACT</name>
<gene>
    <name evidence="2" type="ORF">ASNO1_27810</name>
</gene>
<reference evidence="2 3" key="1">
    <citation type="journal article" date="2024" name="Arch. Microbiol.">
        <title>Corallococcus caeni sp. nov., a novel myxobacterium isolated from activated sludge.</title>
        <authorList>
            <person name="Tomita S."/>
            <person name="Nakai R."/>
            <person name="Kuroda K."/>
            <person name="Kurashita H."/>
            <person name="Hatamoto M."/>
            <person name="Yamaguchi T."/>
            <person name="Narihiro T."/>
        </authorList>
    </citation>
    <scope>NUCLEOTIDE SEQUENCE [LARGE SCALE GENOMIC DNA]</scope>
    <source>
        <strain evidence="2 3">NO1</strain>
    </source>
</reference>
<organism evidence="2 3">
    <name type="scientific">Corallococcus caeni</name>
    <dbReference type="NCBI Taxonomy" id="3082388"/>
    <lineage>
        <taxon>Bacteria</taxon>
        <taxon>Pseudomonadati</taxon>
        <taxon>Myxococcota</taxon>
        <taxon>Myxococcia</taxon>
        <taxon>Myxococcales</taxon>
        <taxon>Cystobacterineae</taxon>
        <taxon>Myxococcaceae</taxon>
        <taxon>Corallococcus</taxon>
    </lineage>
</organism>
<sequence length="310" mass="35072">MLKRDLMPVPIHNAFYIKLGERGRWEADCISNARIRVDYPQQDVADINRRNWTRIKEQLDASETNQSVATSDLNRLQDLTASGPGDVWTAFHQGRLWWTRIRPGPFLQDEHSKYRRTEAWCDKAENNKLLVASSLPGKIASLQAFRGTICRVREKALLQRVLEGRPGELAVRIGQQRSGLEAAVLAGIRELHPKDFETLVDLVFRHAGWARTSILGQQVKSFDLELTEPLTGDRYVVQVKSAAGRPELDETLRQFPQQLYRRVFFVVHSPTPELAAATDLPAFVQVVDPAVLARMAVSAGLSSWIEEKVI</sequence>
<evidence type="ECO:0000313" key="3">
    <source>
        <dbReference type="Proteomes" id="UP001342631"/>
    </source>
</evidence>
<dbReference type="EMBL" id="BTTX01000003">
    <property type="protein sequence ID" value="GMU06528.1"/>
    <property type="molecule type" value="Genomic_DNA"/>
</dbReference>
<evidence type="ECO:0000313" key="2">
    <source>
        <dbReference type="EMBL" id="GMU06528.1"/>
    </source>
</evidence>
<evidence type="ECO:0000259" key="1">
    <source>
        <dbReference type="Pfam" id="PF04471"/>
    </source>
</evidence>